<dbReference type="EMBL" id="BAAFSV010000005">
    <property type="protein sequence ID" value="GAB1319415.1"/>
    <property type="molecule type" value="Genomic_DNA"/>
</dbReference>
<dbReference type="Proteomes" id="UP001628179">
    <property type="component" value="Unassembled WGS sequence"/>
</dbReference>
<reference evidence="2 3" key="1">
    <citation type="submission" date="2024-09" db="EMBL/GenBank/DDBJ databases">
        <title>Itraconazole resistance in Madurella fahalii resulting from another homologue of gene encoding cytochrome P450 14-alpha sterol demethylase (CYP51).</title>
        <authorList>
            <person name="Yoshioka I."/>
            <person name="Fahal A.H."/>
            <person name="Kaneko S."/>
            <person name="Yaguchi T."/>
        </authorList>
    </citation>
    <scope>NUCLEOTIDE SEQUENCE [LARGE SCALE GENOMIC DNA]</scope>
    <source>
        <strain evidence="2 3">IFM 68171</strain>
    </source>
</reference>
<feature type="compositionally biased region" description="Low complexity" evidence="1">
    <location>
        <begin position="11"/>
        <end position="25"/>
    </location>
</feature>
<evidence type="ECO:0000313" key="2">
    <source>
        <dbReference type="EMBL" id="GAB1319415.1"/>
    </source>
</evidence>
<feature type="compositionally biased region" description="Acidic residues" evidence="1">
    <location>
        <begin position="573"/>
        <end position="591"/>
    </location>
</feature>
<dbReference type="RefSeq" id="XP_070921145.1">
    <property type="nucleotide sequence ID" value="XM_071065044.1"/>
</dbReference>
<feature type="compositionally biased region" description="Polar residues" evidence="1">
    <location>
        <begin position="26"/>
        <end position="40"/>
    </location>
</feature>
<proteinExistence type="predicted"/>
<feature type="region of interest" description="Disordered" evidence="1">
    <location>
        <begin position="1"/>
        <end position="40"/>
    </location>
</feature>
<gene>
    <name evidence="2" type="ORF">MFIFM68171_09625</name>
</gene>
<name>A0ABQ0GNW6_9PEZI</name>
<comment type="caution">
    <text evidence="2">The sequence shown here is derived from an EMBL/GenBank/DDBJ whole genome shotgun (WGS) entry which is preliminary data.</text>
</comment>
<accession>A0ABQ0GNW6</accession>
<dbReference type="GeneID" id="98180367"/>
<organism evidence="2 3">
    <name type="scientific">Madurella fahalii</name>
    <dbReference type="NCBI Taxonomy" id="1157608"/>
    <lineage>
        <taxon>Eukaryota</taxon>
        <taxon>Fungi</taxon>
        <taxon>Dikarya</taxon>
        <taxon>Ascomycota</taxon>
        <taxon>Pezizomycotina</taxon>
        <taxon>Sordariomycetes</taxon>
        <taxon>Sordariomycetidae</taxon>
        <taxon>Sordariales</taxon>
        <taxon>Sordariales incertae sedis</taxon>
        <taxon>Madurella</taxon>
    </lineage>
</organism>
<evidence type="ECO:0000256" key="1">
    <source>
        <dbReference type="SAM" id="MobiDB-lite"/>
    </source>
</evidence>
<feature type="compositionally biased region" description="Pro residues" evidence="1">
    <location>
        <begin position="1"/>
        <end position="10"/>
    </location>
</feature>
<evidence type="ECO:0000313" key="3">
    <source>
        <dbReference type="Proteomes" id="UP001628179"/>
    </source>
</evidence>
<protein>
    <submittedName>
        <fullName evidence="2">Uncharacterized protein</fullName>
    </submittedName>
</protein>
<sequence>MSSPSRPPSPSSSLSSSPSSWPSSSTDLHQSPNTLVERSTQPTTLNLAIIDNSSLAKNKDTSGLCVGCGNNLPAESHGSPQCVSCDNCGRATWCSPACAFGGCRGTAPNGSNMVLWLGSYDTHLQLCSQRAFAPPKLPSEPKTRRRCRALLFPTNKERAKAVWVDYDTETAALDIDTVALKDFEIIHRRATSSELSLAYKVILQKDSTGYSNDVAHSIAIIYYPPEGVKMIPSFVNKSIAALGKPQQLKTWRGPLVAIAVSHNPGGKYCFVEPFDPIDLSRTVGWFRDHKDNIGFPALEAGSRYAWPVLKMTDRMHTFLSVAFGPLPSMTEIQMNMASPAFHRSWLPCIAAHRLGLPWYIAPANSESWDIRDYEENDDARWLNILIRDAERMPVHPEHVNMLNQYLDSVSKQNLAYPTTEGFLRFCKNHCARQLAAIPPSLLSSFGLEPTTDTRDMLQSMDLATIENETFWTKFFRLHNFYSKRQPLSVARDRLDSLFAAAHRIMMNAKRSKAFAEIADFSQELLIYHDLRTGHILGLQTGLGILRIEVDELGEHFCLDHKLLGGLGSPESPIPDEDVPLLSEEGEDEDLNQEGGQEQA</sequence>
<feature type="region of interest" description="Disordered" evidence="1">
    <location>
        <begin position="567"/>
        <end position="599"/>
    </location>
</feature>
<keyword evidence="3" id="KW-1185">Reference proteome</keyword>